<protein>
    <submittedName>
        <fullName evidence="3">DUF4395 domain-containing protein</fullName>
    </submittedName>
</protein>
<dbReference type="Pfam" id="PF14340">
    <property type="entry name" value="DUF4395"/>
    <property type="match status" value="1"/>
</dbReference>
<dbReference type="InterPro" id="IPR025508">
    <property type="entry name" value="DUF4395"/>
</dbReference>
<accession>A0ABW2ZTA7</accession>
<keyword evidence="1" id="KW-0472">Membrane</keyword>
<proteinExistence type="predicted"/>
<gene>
    <name evidence="3" type="ORF">ACFQZV_11400</name>
</gene>
<keyword evidence="1" id="KW-0812">Transmembrane</keyword>
<organism evidence="3 4">
    <name type="scientific">Microbacterium koreense</name>
    <dbReference type="NCBI Taxonomy" id="323761"/>
    <lineage>
        <taxon>Bacteria</taxon>
        <taxon>Bacillati</taxon>
        <taxon>Actinomycetota</taxon>
        <taxon>Actinomycetes</taxon>
        <taxon>Micrococcales</taxon>
        <taxon>Microbacteriaceae</taxon>
        <taxon>Microbacterium</taxon>
    </lineage>
</organism>
<feature type="transmembrane region" description="Helical" evidence="1">
    <location>
        <begin position="71"/>
        <end position="92"/>
    </location>
</feature>
<keyword evidence="4" id="KW-1185">Reference proteome</keyword>
<evidence type="ECO:0000313" key="3">
    <source>
        <dbReference type="EMBL" id="MFD0781896.1"/>
    </source>
</evidence>
<name>A0ABW2ZTA7_9MICO</name>
<dbReference type="RefSeq" id="WP_378749610.1">
    <property type="nucleotide sequence ID" value="NZ_JBHSSV010000001.1"/>
</dbReference>
<evidence type="ECO:0000313" key="4">
    <source>
        <dbReference type="Proteomes" id="UP001597042"/>
    </source>
</evidence>
<keyword evidence="1" id="KW-1133">Transmembrane helix</keyword>
<dbReference type="Proteomes" id="UP001597042">
    <property type="component" value="Unassembled WGS sequence"/>
</dbReference>
<dbReference type="EMBL" id="JBHTIM010000001">
    <property type="protein sequence ID" value="MFD0781896.1"/>
    <property type="molecule type" value="Genomic_DNA"/>
</dbReference>
<evidence type="ECO:0000259" key="2">
    <source>
        <dbReference type="Pfam" id="PF14340"/>
    </source>
</evidence>
<feature type="transmembrane region" description="Helical" evidence="1">
    <location>
        <begin position="21"/>
        <end position="51"/>
    </location>
</feature>
<feature type="transmembrane region" description="Helical" evidence="1">
    <location>
        <begin position="129"/>
        <end position="149"/>
    </location>
</feature>
<feature type="domain" description="DUF4395" evidence="2">
    <location>
        <begin position="12"/>
        <end position="180"/>
    </location>
</feature>
<reference evidence="4" key="1">
    <citation type="journal article" date="2019" name="Int. J. Syst. Evol. Microbiol.">
        <title>The Global Catalogue of Microorganisms (GCM) 10K type strain sequencing project: providing services to taxonomists for standard genome sequencing and annotation.</title>
        <authorList>
            <consortium name="The Broad Institute Genomics Platform"/>
            <consortium name="The Broad Institute Genome Sequencing Center for Infectious Disease"/>
            <person name="Wu L."/>
            <person name="Ma J."/>
        </authorList>
    </citation>
    <scope>NUCLEOTIDE SEQUENCE [LARGE SCALE GENOMIC DNA]</scope>
    <source>
        <strain evidence="4">CCUG 50754</strain>
    </source>
</reference>
<comment type="caution">
    <text evidence="3">The sequence shown here is derived from an EMBL/GenBank/DDBJ whole genome shotgun (WGS) entry which is preliminary data.</text>
</comment>
<evidence type="ECO:0000256" key="1">
    <source>
        <dbReference type="SAM" id="Phobius"/>
    </source>
</evidence>
<sequence>MSEDEPTRPAGIDPRGPRFAAAITSALLLVVVFVGLTTPAVSTASFGWLAYQPLSGQTFVPGLGSTVLVARATQPAFLLLVVLALLFLWGVLSPRTMPWAVIYRRLVQPRLAPPAEWEDPRPPRFAQGVGLAVVTIGIVLHLIGLPLAVPVSASIAFVAAFLNAAFGVCLGCMMYLGLARAGLLGRARPSAS</sequence>
<feature type="transmembrane region" description="Helical" evidence="1">
    <location>
        <begin position="155"/>
        <end position="178"/>
    </location>
</feature>